<protein>
    <submittedName>
        <fullName evidence="3">DUF3618 domain-containing protein</fullName>
    </submittedName>
</protein>
<keyword evidence="2" id="KW-0812">Transmembrane</keyword>
<dbReference type="Pfam" id="PF12277">
    <property type="entry name" value="DUF3618"/>
    <property type="match status" value="1"/>
</dbReference>
<gene>
    <name evidence="3" type="ORF">H9830_04600</name>
</gene>
<comment type="caution">
    <text evidence="3">The sequence shown here is derived from an EMBL/GenBank/DDBJ whole genome shotgun (WGS) entry which is preliminary data.</text>
</comment>
<dbReference type="Proteomes" id="UP000824005">
    <property type="component" value="Unassembled WGS sequence"/>
</dbReference>
<keyword evidence="2" id="KW-0472">Membrane</keyword>
<accession>A0A9D2C8S6</accession>
<feature type="region of interest" description="Disordered" evidence="1">
    <location>
        <begin position="1"/>
        <end position="20"/>
    </location>
</feature>
<dbReference type="InterPro" id="IPR022062">
    <property type="entry name" value="DUF3618"/>
</dbReference>
<sequence>MSEEENESKPAPSQREIDEQREALRQNLNALEDMVNPSKVAGRVKEKVQDDPAPWIAAATGLAVLIGGIVTLVIVKRR</sequence>
<evidence type="ECO:0000256" key="1">
    <source>
        <dbReference type="SAM" id="MobiDB-lite"/>
    </source>
</evidence>
<proteinExistence type="predicted"/>
<dbReference type="AlphaFoldDB" id="A0A9D2C8S6"/>
<reference evidence="3" key="2">
    <citation type="submission" date="2021-04" db="EMBL/GenBank/DDBJ databases">
        <authorList>
            <person name="Gilroy R."/>
        </authorList>
    </citation>
    <scope>NUCLEOTIDE SEQUENCE</scope>
    <source>
        <strain evidence="3">ChiGjej1B1-98</strain>
    </source>
</reference>
<evidence type="ECO:0000256" key="2">
    <source>
        <dbReference type="SAM" id="Phobius"/>
    </source>
</evidence>
<evidence type="ECO:0000313" key="3">
    <source>
        <dbReference type="EMBL" id="HIY65537.1"/>
    </source>
</evidence>
<keyword evidence="2" id="KW-1133">Transmembrane helix</keyword>
<organism evidence="3 4">
    <name type="scientific">Candidatus Agrococcus pullicola</name>
    <dbReference type="NCBI Taxonomy" id="2838429"/>
    <lineage>
        <taxon>Bacteria</taxon>
        <taxon>Bacillati</taxon>
        <taxon>Actinomycetota</taxon>
        <taxon>Actinomycetes</taxon>
        <taxon>Micrococcales</taxon>
        <taxon>Microbacteriaceae</taxon>
        <taxon>Agrococcus</taxon>
    </lineage>
</organism>
<name>A0A9D2C8S6_9MICO</name>
<dbReference type="EMBL" id="DXDC01000132">
    <property type="protein sequence ID" value="HIY65537.1"/>
    <property type="molecule type" value="Genomic_DNA"/>
</dbReference>
<evidence type="ECO:0000313" key="4">
    <source>
        <dbReference type="Proteomes" id="UP000824005"/>
    </source>
</evidence>
<feature type="transmembrane region" description="Helical" evidence="2">
    <location>
        <begin position="55"/>
        <end position="75"/>
    </location>
</feature>
<reference evidence="3" key="1">
    <citation type="journal article" date="2021" name="PeerJ">
        <title>Extensive microbial diversity within the chicken gut microbiome revealed by metagenomics and culture.</title>
        <authorList>
            <person name="Gilroy R."/>
            <person name="Ravi A."/>
            <person name="Getino M."/>
            <person name="Pursley I."/>
            <person name="Horton D.L."/>
            <person name="Alikhan N.F."/>
            <person name="Baker D."/>
            <person name="Gharbi K."/>
            <person name="Hall N."/>
            <person name="Watson M."/>
            <person name="Adriaenssens E.M."/>
            <person name="Foster-Nyarko E."/>
            <person name="Jarju S."/>
            <person name="Secka A."/>
            <person name="Antonio M."/>
            <person name="Oren A."/>
            <person name="Chaudhuri R.R."/>
            <person name="La Ragione R."/>
            <person name="Hildebrand F."/>
            <person name="Pallen M.J."/>
        </authorList>
    </citation>
    <scope>NUCLEOTIDE SEQUENCE</scope>
    <source>
        <strain evidence="3">ChiGjej1B1-98</strain>
    </source>
</reference>